<protein>
    <submittedName>
        <fullName evidence="2">Uncharacterized protein</fullName>
    </submittedName>
</protein>
<sequence length="194" mass="23195">MSENQLELLKNIRRKNENLSEMGIEYWKQYSSLNDWQFWIVILILIVPLIILFIKIDRVKALLLGFYGLNYHVWFAYTNSAGIRLGLWEYPYKVLPILPSFALDASLVPVSYMMIYQWTLNKNKNFYLYSTLLSAGFAFVLKPILVSRGLFRMFSWVNYFYLFLFYVLFFIVSKFITNLFINLQERGSIFKFNN</sequence>
<dbReference type="Proteomes" id="UP000215224">
    <property type="component" value="Chromosome"/>
</dbReference>
<evidence type="ECO:0000313" key="3">
    <source>
        <dbReference type="Proteomes" id="UP000215224"/>
    </source>
</evidence>
<keyword evidence="3" id="KW-1185">Reference proteome</keyword>
<reference evidence="2 3" key="1">
    <citation type="submission" date="2016-12" db="EMBL/GenBank/DDBJ databases">
        <title>The whole genome sequencing and assembly of Bacillus cohnii DSM 6307T strain.</title>
        <authorList>
            <person name="Lee Y.-J."/>
            <person name="Yi H."/>
            <person name="Bahn Y.-S."/>
            <person name="Kim J.F."/>
            <person name="Lee D.-W."/>
        </authorList>
    </citation>
    <scope>NUCLEOTIDE SEQUENCE [LARGE SCALE GENOMIC DNA]</scope>
    <source>
        <strain evidence="2 3">DSM 6307</strain>
    </source>
</reference>
<feature type="transmembrane region" description="Helical" evidence="1">
    <location>
        <begin position="36"/>
        <end position="54"/>
    </location>
</feature>
<keyword evidence="1" id="KW-0472">Membrane</keyword>
<feature type="transmembrane region" description="Helical" evidence="1">
    <location>
        <begin position="97"/>
        <end position="115"/>
    </location>
</feature>
<evidence type="ECO:0000256" key="1">
    <source>
        <dbReference type="SAM" id="Phobius"/>
    </source>
</evidence>
<organism evidence="2 3">
    <name type="scientific">Sutcliffiella cohnii</name>
    <dbReference type="NCBI Taxonomy" id="33932"/>
    <lineage>
        <taxon>Bacteria</taxon>
        <taxon>Bacillati</taxon>
        <taxon>Bacillota</taxon>
        <taxon>Bacilli</taxon>
        <taxon>Bacillales</taxon>
        <taxon>Bacillaceae</taxon>
        <taxon>Sutcliffiella</taxon>
    </lineage>
</organism>
<proteinExistence type="predicted"/>
<feature type="transmembrane region" description="Helical" evidence="1">
    <location>
        <begin position="159"/>
        <end position="181"/>
    </location>
</feature>
<dbReference type="EMBL" id="CP018866">
    <property type="protein sequence ID" value="AST90687.1"/>
    <property type="molecule type" value="Genomic_DNA"/>
</dbReference>
<dbReference type="STRING" id="1314751.GCA_001591425_01681"/>
<evidence type="ECO:0000313" key="2">
    <source>
        <dbReference type="EMBL" id="AST90687.1"/>
    </source>
</evidence>
<dbReference type="KEGG" id="bcoh:BC6307_05010"/>
<name>A0A223KMS0_9BACI</name>
<gene>
    <name evidence="2" type="ORF">BC6307_05010</name>
</gene>
<keyword evidence="1" id="KW-0812">Transmembrane</keyword>
<dbReference type="RefSeq" id="WP_066414624.1">
    <property type="nucleotide sequence ID" value="NZ_CP018866.1"/>
</dbReference>
<keyword evidence="1" id="KW-1133">Transmembrane helix</keyword>
<dbReference type="AlphaFoldDB" id="A0A223KMS0"/>
<feature type="transmembrane region" description="Helical" evidence="1">
    <location>
        <begin position="61"/>
        <end position="77"/>
    </location>
</feature>
<accession>A0A223KMS0</accession>
<feature type="transmembrane region" description="Helical" evidence="1">
    <location>
        <begin position="127"/>
        <end position="147"/>
    </location>
</feature>